<feature type="transmembrane region" description="Helical" evidence="7">
    <location>
        <begin position="211"/>
        <end position="235"/>
    </location>
</feature>
<accession>A0ABT1A4Z0</accession>
<feature type="transmembrane region" description="Helical" evidence="7">
    <location>
        <begin position="255"/>
        <end position="279"/>
    </location>
</feature>
<protein>
    <submittedName>
        <fullName evidence="8">Lipopolysaccharide biosynthesis protein</fullName>
    </submittedName>
</protein>
<dbReference type="EMBL" id="JAGSOV010000050">
    <property type="protein sequence ID" value="MCO1658081.1"/>
    <property type="molecule type" value="Genomic_DNA"/>
</dbReference>
<feature type="transmembrane region" description="Helical" evidence="7">
    <location>
        <begin position="50"/>
        <end position="76"/>
    </location>
</feature>
<evidence type="ECO:0000313" key="8">
    <source>
        <dbReference type="EMBL" id="MCO1658081.1"/>
    </source>
</evidence>
<proteinExistence type="inferred from homology"/>
<keyword evidence="5 7" id="KW-1133">Transmembrane helix</keyword>
<comment type="subcellular location">
    <subcellularLocation>
        <location evidence="1">Cell membrane</location>
        <topology evidence="1">Multi-pass membrane protein</topology>
    </subcellularLocation>
</comment>
<comment type="caution">
    <text evidence="8">The sequence shown here is derived from an EMBL/GenBank/DDBJ whole genome shotgun (WGS) entry which is preliminary data.</text>
</comment>
<dbReference type="RefSeq" id="WP_252441731.1">
    <property type="nucleotide sequence ID" value="NZ_JAGSOV010000050.1"/>
</dbReference>
<feature type="transmembrane region" description="Helical" evidence="7">
    <location>
        <begin position="21"/>
        <end position="44"/>
    </location>
</feature>
<dbReference type="CDD" id="cd13127">
    <property type="entry name" value="MATE_tuaB_like"/>
    <property type="match status" value="1"/>
</dbReference>
<reference evidence="8" key="1">
    <citation type="submission" date="2021-04" db="EMBL/GenBank/DDBJ databases">
        <title>Pseudonocardia sp. nov., isolated from sandy soil of mangrove forest.</title>
        <authorList>
            <person name="Zan Z."/>
            <person name="Huang R."/>
            <person name="Liu W."/>
        </authorList>
    </citation>
    <scope>NUCLEOTIDE SEQUENCE</scope>
    <source>
        <strain evidence="8">S2-4</strain>
    </source>
</reference>
<keyword evidence="3" id="KW-1003">Cell membrane</keyword>
<feature type="transmembrane region" description="Helical" evidence="7">
    <location>
        <begin position="122"/>
        <end position="142"/>
    </location>
</feature>
<evidence type="ECO:0000256" key="2">
    <source>
        <dbReference type="ARBA" id="ARBA00007430"/>
    </source>
</evidence>
<organism evidence="8 9">
    <name type="scientific">Pseudonocardia humida</name>
    <dbReference type="NCBI Taxonomy" id="2800819"/>
    <lineage>
        <taxon>Bacteria</taxon>
        <taxon>Bacillati</taxon>
        <taxon>Actinomycetota</taxon>
        <taxon>Actinomycetes</taxon>
        <taxon>Pseudonocardiales</taxon>
        <taxon>Pseudonocardiaceae</taxon>
        <taxon>Pseudonocardia</taxon>
    </lineage>
</organism>
<keyword evidence="6 7" id="KW-0472">Membrane</keyword>
<feature type="transmembrane region" description="Helical" evidence="7">
    <location>
        <begin position="362"/>
        <end position="381"/>
    </location>
</feature>
<dbReference type="PANTHER" id="PTHR30250">
    <property type="entry name" value="PST FAMILY PREDICTED COLANIC ACID TRANSPORTER"/>
    <property type="match status" value="1"/>
</dbReference>
<evidence type="ECO:0000256" key="4">
    <source>
        <dbReference type="ARBA" id="ARBA00022692"/>
    </source>
</evidence>
<feature type="transmembrane region" description="Helical" evidence="7">
    <location>
        <begin position="180"/>
        <end position="199"/>
    </location>
</feature>
<keyword evidence="9" id="KW-1185">Reference proteome</keyword>
<evidence type="ECO:0000256" key="5">
    <source>
        <dbReference type="ARBA" id="ARBA00022989"/>
    </source>
</evidence>
<evidence type="ECO:0000256" key="7">
    <source>
        <dbReference type="SAM" id="Phobius"/>
    </source>
</evidence>
<dbReference type="PANTHER" id="PTHR30250:SF10">
    <property type="entry name" value="LIPOPOLYSACCHARIDE BIOSYNTHESIS PROTEIN WZXC"/>
    <property type="match status" value="1"/>
</dbReference>
<name>A0ABT1A4Z0_9PSEU</name>
<keyword evidence="4 7" id="KW-0812">Transmembrane</keyword>
<feature type="transmembrane region" description="Helical" evidence="7">
    <location>
        <begin position="450"/>
        <end position="472"/>
    </location>
</feature>
<gene>
    <name evidence="8" type="ORF">KDL28_23755</name>
</gene>
<feature type="transmembrane region" description="Helical" evidence="7">
    <location>
        <begin position="88"/>
        <end position="116"/>
    </location>
</feature>
<feature type="transmembrane region" description="Helical" evidence="7">
    <location>
        <begin position="300"/>
        <end position="324"/>
    </location>
</feature>
<sequence>MPSQPSAPEPQGGRTFGRQAGWNYVVFALSKSTTLIMTVVLARLLGPADFGLFALALLVMTMFDFVRDFGIGVALVQRPEPWSKVAPTGATLTLVSGVLIGGLAAALAPVAAVLLGDPRLTPIVQVLAIALVISALSVLPMAALRRGLDYRGRLLPEVAGAVLKATVAIGLAAAGGGVWSLVWAQLAGSLVTTVGYWVLGRTSLRLGLDRGLAVALLKFGLPVTAVAFLTFAVFNTPTAAIGRLLGAEELGYYTLAYRLPELVVINLCAVVGDVLFSALSRLQDDKPALAARYLQTVRTVVALSAPIGLGLAAVSTEVVAVFYGEQFAPAAGIAAALSVFTVVYSINFHAGDVYKSLGRPGLLTGLGALKLVVLVPVVLWAAHHSALWVAIAMAAVEGLLTVVRLSMVRTVLGVTIRQHVAALWGPVLAAALMAGTVYGLLLLVPGWPPAVRLLAGFAIGVILYAAALRVLAPQLPAAALTMIRDRRTPQTEAV</sequence>
<dbReference type="Pfam" id="PF13440">
    <property type="entry name" value="Polysacc_synt_3"/>
    <property type="match status" value="1"/>
</dbReference>
<feature type="transmembrane region" description="Helical" evidence="7">
    <location>
        <begin position="387"/>
        <end position="408"/>
    </location>
</feature>
<evidence type="ECO:0000313" key="9">
    <source>
        <dbReference type="Proteomes" id="UP001165283"/>
    </source>
</evidence>
<feature type="transmembrane region" description="Helical" evidence="7">
    <location>
        <begin position="420"/>
        <end position="444"/>
    </location>
</feature>
<feature type="transmembrane region" description="Helical" evidence="7">
    <location>
        <begin position="154"/>
        <end position="174"/>
    </location>
</feature>
<feature type="transmembrane region" description="Helical" evidence="7">
    <location>
        <begin position="330"/>
        <end position="350"/>
    </location>
</feature>
<evidence type="ECO:0000256" key="3">
    <source>
        <dbReference type="ARBA" id="ARBA00022475"/>
    </source>
</evidence>
<comment type="similarity">
    <text evidence="2">Belongs to the polysaccharide synthase family.</text>
</comment>
<dbReference type="InterPro" id="IPR050833">
    <property type="entry name" value="Poly_Biosynth_Transport"/>
</dbReference>
<evidence type="ECO:0000256" key="6">
    <source>
        <dbReference type="ARBA" id="ARBA00023136"/>
    </source>
</evidence>
<evidence type="ECO:0000256" key="1">
    <source>
        <dbReference type="ARBA" id="ARBA00004651"/>
    </source>
</evidence>
<dbReference type="Proteomes" id="UP001165283">
    <property type="component" value="Unassembled WGS sequence"/>
</dbReference>